<comment type="caution">
    <text evidence="13">The sequence shown here is derived from an EMBL/GenBank/DDBJ whole genome shotgun (WGS) entry which is preliminary data.</text>
</comment>
<reference evidence="13" key="1">
    <citation type="submission" date="2020-11" db="EMBL/GenBank/DDBJ databases">
        <authorList>
            <person name="Whiteford S."/>
        </authorList>
    </citation>
    <scope>NUCLEOTIDE SEQUENCE</scope>
</reference>
<dbReference type="GO" id="GO:0006955">
    <property type="term" value="P:immune response"/>
    <property type="evidence" value="ECO:0007669"/>
    <property type="project" value="InterPro"/>
</dbReference>
<comment type="similarity">
    <text evidence="2">Belongs to the Toll-like receptor family.</text>
</comment>
<evidence type="ECO:0000256" key="5">
    <source>
        <dbReference type="ARBA" id="ARBA00022729"/>
    </source>
</evidence>
<evidence type="ECO:0000256" key="2">
    <source>
        <dbReference type="ARBA" id="ARBA00009634"/>
    </source>
</evidence>
<evidence type="ECO:0000256" key="6">
    <source>
        <dbReference type="ARBA" id="ARBA00022737"/>
    </source>
</evidence>
<dbReference type="InterPro" id="IPR032675">
    <property type="entry name" value="LRR_dom_sf"/>
</dbReference>
<keyword evidence="6" id="KW-0677">Repeat</keyword>
<keyword evidence="5" id="KW-0732">Signal</keyword>
<dbReference type="PROSITE" id="PS50104">
    <property type="entry name" value="TIR"/>
    <property type="match status" value="1"/>
</dbReference>
<evidence type="ECO:0000313" key="14">
    <source>
        <dbReference type="Proteomes" id="UP000653454"/>
    </source>
</evidence>
<name>A0A8S4FR55_PLUXY</name>
<feature type="transmembrane region" description="Helical" evidence="11">
    <location>
        <begin position="678"/>
        <end position="702"/>
    </location>
</feature>
<gene>
    <name evidence="13" type="ORF">PLXY2_LOCUS9512</name>
</gene>
<evidence type="ECO:0000313" key="13">
    <source>
        <dbReference type="EMBL" id="CAG9129465.1"/>
    </source>
</evidence>
<keyword evidence="4 11" id="KW-0812">Transmembrane</keyword>
<evidence type="ECO:0000256" key="9">
    <source>
        <dbReference type="ARBA" id="ARBA00023170"/>
    </source>
</evidence>
<keyword evidence="3" id="KW-0433">Leucine-rich repeat</keyword>
<dbReference type="AlphaFoldDB" id="A0A8S4FR55"/>
<keyword evidence="9" id="KW-0675">Receptor</keyword>
<accession>A0A8S4FR55</accession>
<evidence type="ECO:0000259" key="12">
    <source>
        <dbReference type="PROSITE" id="PS50104"/>
    </source>
</evidence>
<keyword evidence="14" id="KW-1185">Reference proteome</keyword>
<dbReference type="PIRSF" id="PIRSF037595">
    <property type="entry name" value="Toll-like_receptor"/>
    <property type="match status" value="1"/>
</dbReference>
<dbReference type="SUPFAM" id="SSF52058">
    <property type="entry name" value="L domain-like"/>
    <property type="match status" value="2"/>
</dbReference>
<dbReference type="SUPFAM" id="SSF52200">
    <property type="entry name" value="Toll/Interleukin receptor TIR domain"/>
    <property type="match status" value="1"/>
</dbReference>
<dbReference type="Pfam" id="PF13855">
    <property type="entry name" value="LRR_8"/>
    <property type="match status" value="3"/>
</dbReference>
<dbReference type="SMART" id="SM00255">
    <property type="entry name" value="TIR"/>
    <property type="match status" value="1"/>
</dbReference>
<evidence type="ECO:0000256" key="4">
    <source>
        <dbReference type="ARBA" id="ARBA00022692"/>
    </source>
</evidence>
<dbReference type="Gene3D" id="3.80.10.10">
    <property type="entry name" value="Ribonuclease Inhibitor"/>
    <property type="match status" value="4"/>
</dbReference>
<evidence type="ECO:0000256" key="3">
    <source>
        <dbReference type="ARBA" id="ARBA00022614"/>
    </source>
</evidence>
<proteinExistence type="inferred from homology"/>
<keyword evidence="7 11" id="KW-1133">Transmembrane helix</keyword>
<keyword evidence="8 11" id="KW-0472">Membrane</keyword>
<dbReference type="PROSITE" id="PS51450">
    <property type="entry name" value="LRR"/>
    <property type="match status" value="1"/>
</dbReference>
<dbReference type="InterPro" id="IPR000157">
    <property type="entry name" value="TIR_dom"/>
</dbReference>
<dbReference type="PANTHER" id="PTHR24365:SF530">
    <property type="entry name" value="MSTPROX-RELATED"/>
    <property type="match status" value="1"/>
</dbReference>
<feature type="domain" description="TIR" evidence="12">
    <location>
        <begin position="739"/>
        <end position="880"/>
    </location>
</feature>
<evidence type="ECO:0000256" key="7">
    <source>
        <dbReference type="ARBA" id="ARBA00022989"/>
    </source>
</evidence>
<dbReference type="GO" id="GO:0004888">
    <property type="term" value="F:transmembrane signaling receptor activity"/>
    <property type="evidence" value="ECO:0007669"/>
    <property type="project" value="InterPro"/>
</dbReference>
<dbReference type="InterPro" id="IPR035897">
    <property type="entry name" value="Toll_tir_struct_dom_sf"/>
</dbReference>
<dbReference type="GO" id="GO:0002224">
    <property type="term" value="P:toll-like receptor signaling pathway"/>
    <property type="evidence" value="ECO:0007669"/>
    <property type="project" value="InterPro"/>
</dbReference>
<dbReference type="GO" id="GO:0005886">
    <property type="term" value="C:plasma membrane"/>
    <property type="evidence" value="ECO:0007669"/>
    <property type="project" value="TreeGrafter"/>
</dbReference>
<evidence type="ECO:0000256" key="10">
    <source>
        <dbReference type="ARBA" id="ARBA00023180"/>
    </source>
</evidence>
<organism evidence="13 14">
    <name type="scientific">Plutella xylostella</name>
    <name type="common">Diamondback moth</name>
    <name type="synonym">Plutella maculipennis</name>
    <dbReference type="NCBI Taxonomy" id="51655"/>
    <lineage>
        <taxon>Eukaryota</taxon>
        <taxon>Metazoa</taxon>
        <taxon>Ecdysozoa</taxon>
        <taxon>Arthropoda</taxon>
        <taxon>Hexapoda</taxon>
        <taxon>Insecta</taxon>
        <taxon>Pterygota</taxon>
        <taxon>Neoptera</taxon>
        <taxon>Endopterygota</taxon>
        <taxon>Lepidoptera</taxon>
        <taxon>Glossata</taxon>
        <taxon>Ditrysia</taxon>
        <taxon>Yponomeutoidea</taxon>
        <taxon>Plutellidae</taxon>
        <taxon>Plutella</taxon>
    </lineage>
</organism>
<dbReference type="InterPro" id="IPR017241">
    <property type="entry name" value="Toll-like_receptor"/>
</dbReference>
<dbReference type="InterPro" id="IPR001611">
    <property type="entry name" value="Leu-rich_rpt"/>
</dbReference>
<dbReference type="InterPro" id="IPR003591">
    <property type="entry name" value="Leu-rich_rpt_typical-subtyp"/>
</dbReference>
<dbReference type="Gene3D" id="3.40.50.10140">
    <property type="entry name" value="Toll/interleukin-1 receptor homology (TIR) domain"/>
    <property type="match status" value="1"/>
</dbReference>
<evidence type="ECO:0000256" key="11">
    <source>
        <dbReference type="SAM" id="Phobius"/>
    </source>
</evidence>
<dbReference type="Pfam" id="PF01582">
    <property type="entry name" value="TIR"/>
    <property type="match status" value="1"/>
</dbReference>
<evidence type="ECO:0000256" key="1">
    <source>
        <dbReference type="ARBA" id="ARBA00004479"/>
    </source>
</evidence>
<comment type="subcellular location">
    <subcellularLocation>
        <location evidence="1">Membrane</location>
        <topology evidence="1">Single-pass type I membrane protein</topology>
    </subcellularLocation>
</comment>
<dbReference type="Proteomes" id="UP000653454">
    <property type="component" value="Unassembled WGS sequence"/>
</dbReference>
<sequence length="883" mass="102472">MDKENLVQMDQLIQNLSNALPSPMLPKMPVRRYFSCLWLLLCYSQYSKSDSLEQYVLPSGGPPAGNWMFSLPVVLGVDKTSGCICRANDMTTVVVCFGGYDCRRFPKVKTRSDILRVRTSIIDMIEIGQLDYLYYLKTLELEANHRLKYIEPGSFRNLTHLEELSISYSTGLHNIYPRTFEGLLNLKNLTMVNNGFSGILHVVPALRPLMLPSLESLDLSENIFEMLPRDAFRPMQGTRLKRLRLNLCQIEYIHPNAFLPLRNLKALSIGENELNTTLIEDFLIKMIEQGINLTFFDLSGMGFRRHLPKKLLEVVAQSTITKLLLSRNQFEIILDNSFPYMKNIELLDLSKVSAVSIGAKAFDTDKFPNLKVLYLNGNILPGIHNVNVAAQLKLLDLSCNTLNSVTPTYYEIDRDSFINSSDMKILNLSFNRIKSVSKYTFIGLDNLVILNLENGTIFHIGPGTFKSTPHLEVLNLANNPLTESENFTTSKFEGLNELKYLTLRNCGIKFLDSQDNIFENMPKLEHLILRNNQLYYITAEVLQPLTKLRILDVRENFLIAWPTPLFNKGVHPQVLLFSNNKISHFSMSMLEDFNHIFRVHKNSTDIDLRGNIYVCDCNAMYSTYTWIEANASYELKQYFKNSEFLCTSPDLWEDKRVFDYLLSIKSLPCIMYDKISKLMIFIQTTPAIIMIMLLALIAYFVIKFRVYIRYWLFLGKLALGRKFIRSNLKAHTKIEFREYKYDAFVSYCNEDRDFVLEMIAEMESNPPFLKLCVYERDFEIGSFISESILNSINESRYIILVISNGFAKSQWCRWETQLAEYHRLFLEDGTSYDPLVLVRIGHIEPKYLSTTLKFLLKTKIYLSWEEQRQDEFWKKLRNVLTKR</sequence>
<dbReference type="SMART" id="SM00369">
    <property type="entry name" value="LRR_TYP"/>
    <property type="match status" value="10"/>
</dbReference>
<dbReference type="PANTHER" id="PTHR24365">
    <property type="entry name" value="TOLL-LIKE RECEPTOR"/>
    <property type="match status" value="1"/>
</dbReference>
<dbReference type="EMBL" id="CAJHNJ030000038">
    <property type="protein sequence ID" value="CAG9129465.1"/>
    <property type="molecule type" value="Genomic_DNA"/>
</dbReference>
<keyword evidence="10" id="KW-0325">Glycoprotein</keyword>
<evidence type="ECO:0000256" key="8">
    <source>
        <dbReference type="ARBA" id="ARBA00023136"/>
    </source>
</evidence>
<protein>
    <submittedName>
        <fullName evidence="13">(diamondback moth) hypothetical protein</fullName>
    </submittedName>
</protein>